<organism evidence="1 2">
    <name type="scientific">Yoonia algicola</name>
    <dbReference type="NCBI Taxonomy" id="3137368"/>
    <lineage>
        <taxon>Bacteria</taxon>
        <taxon>Pseudomonadati</taxon>
        <taxon>Pseudomonadota</taxon>
        <taxon>Alphaproteobacteria</taxon>
        <taxon>Rhodobacterales</taxon>
        <taxon>Paracoccaceae</taxon>
        <taxon>Yoonia</taxon>
    </lineage>
</organism>
<dbReference type="RefSeq" id="WP_342070911.1">
    <property type="nucleotide sequence ID" value="NZ_CP151762.1"/>
</dbReference>
<name>A0AAN0NG27_9RHOB</name>
<dbReference type="Proteomes" id="UP001451782">
    <property type="component" value="Chromosome"/>
</dbReference>
<dbReference type="KEGG" id="yag:AABB28_04485"/>
<gene>
    <name evidence="1" type="ORF">AABB28_04485</name>
</gene>
<sequence length="40" mass="4244">MIRCIRCKSAENAFEALAVIPALADPSVVGDFNFSGMNKG</sequence>
<proteinExistence type="predicted"/>
<dbReference type="AlphaFoldDB" id="A0AAN0NG27"/>
<evidence type="ECO:0000313" key="2">
    <source>
        <dbReference type="Proteomes" id="UP001451782"/>
    </source>
</evidence>
<protein>
    <submittedName>
        <fullName evidence="1">Uncharacterized protein</fullName>
    </submittedName>
</protein>
<reference evidence="1 2" key="1">
    <citation type="submission" date="2024-04" db="EMBL/GenBank/DDBJ databases">
        <title>Phylogenomic analyses of a clade within the roseobacter group suggest taxonomic reassignments of species of the genera Aestuariivita, Citreicella, Loktanella, Nautella, Pelagibaca, Ruegeria, Thalassobius, Thiobacimonas and Tropicibacter, and the proposal o.</title>
        <authorList>
            <person name="Jeon C.O."/>
        </authorList>
    </citation>
    <scope>NUCLEOTIDE SEQUENCE [LARGE SCALE GENOMIC DNA]</scope>
    <source>
        <strain evidence="1 2">G8-12</strain>
    </source>
</reference>
<accession>A0AAN0NG27</accession>
<dbReference type="EMBL" id="CP151762">
    <property type="protein sequence ID" value="WZU64547.1"/>
    <property type="molecule type" value="Genomic_DNA"/>
</dbReference>
<evidence type="ECO:0000313" key="1">
    <source>
        <dbReference type="EMBL" id="WZU64547.1"/>
    </source>
</evidence>
<keyword evidence="2" id="KW-1185">Reference proteome</keyword>